<protein>
    <submittedName>
        <fullName evidence="2">Uncharacterized protein</fullName>
    </submittedName>
</protein>
<proteinExistence type="predicted"/>
<dbReference type="AlphaFoldDB" id="A0AAD7WYX3"/>
<evidence type="ECO:0000313" key="3">
    <source>
        <dbReference type="Proteomes" id="UP001221898"/>
    </source>
</evidence>
<comment type="caution">
    <text evidence="2">The sequence shown here is derived from an EMBL/GenBank/DDBJ whole genome shotgun (WGS) entry which is preliminary data.</text>
</comment>
<organism evidence="2 3">
    <name type="scientific">Aldrovandia affinis</name>
    <dbReference type="NCBI Taxonomy" id="143900"/>
    <lineage>
        <taxon>Eukaryota</taxon>
        <taxon>Metazoa</taxon>
        <taxon>Chordata</taxon>
        <taxon>Craniata</taxon>
        <taxon>Vertebrata</taxon>
        <taxon>Euteleostomi</taxon>
        <taxon>Actinopterygii</taxon>
        <taxon>Neopterygii</taxon>
        <taxon>Teleostei</taxon>
        <taxon>Notacanthiformes</taxon>
        <taxon>Halosauridae</taxon>
        <taxon>Aldrovandia</taxon>
    </lineage>
</organism>
<gene>
    <name evidence="2" type="ORF">AAFF_G00066410</name>
</gene>
<feature type="compositionally biased region" description="Gly residues" evidence="1">
    <location>
        <begin position="79"/>
        <end position="88"/>
    </location>
</feature>
<dbReference type="EMBL" id="JAINUG010000014">
    <property type="protein sequence ID" value="KAJ8414043.1"/>
    <property type="molecule type" value="Genomic_DNA"/>
</dbReference>
<accession>A0AAD7WYX3</accession>
<evidence type="ECO:0000256" key="1">
    <source>
        <dbReference type="SAM" id="MobiDB-lite"/>
    </source>
</evidence>
<name>A0AAD7WYX3_9TELE</name>
<feature type="region of interest" description="Disordered" evidence="1">
    <location>
        <begin position="61"/>
        <end position="90"/>
    </location>
</feature>
<reference evidence="2" key="1">
    <citation type="journal article" date="2023" name="Science">
        <title>Genome structures resolve the early diversification of teleost fishes.</title>
        <authorList>
            <person name="Parey E."/>
            <person name="Louis A."/>
            <person name="Montfort J."/>
            <person name="Bouchez O."/>
            <person name="Roques C."/>
            <person name="Iampietro C."/>
            <person name="Lluch J."/>
            <person name="Castinel A."/>
            <person name="Donnadieu C."/>
            <person name="Desvignes T."/>
            <person name="Floi Bucao C."/>
            <person name="Jouanno E."/>
            <person name="Wen M."/>
            <person name="Mejri S."/>
            <person name="Dirks R."/>
            <person name="Jansen H."/>
            <person name="Henkel C."/>
            <person name="Chen W.J."/>
            <person name="Zahm M."/>
            <person name="Cabau C."/>
            <person name="Klopp C."/>
            <person name="Thompson A.W."/>
            <person name="Robinson-Rechavi M."/>
            <person name="Braasch I."/>
            <person name="Lecointre G."/>
            <person name="Bobe J."/>
            <person name="Postlethwait J.H."/>
            <person name="Berthelot C."/>
            <person name="Roest Crollius H."/>
            <person name="Guiguen Y."/>
        </authorList>
    </citation>
    <scope>NUCLEOTIDE SEQUENCE</scope>
    <source>
        <strain evidence="2">NC1722</strain>
    </source>
</reference>
<sequence length="111" mass="11925">MPYQSAGGLRSFSLTTPPPLLLNFIPNECAPKVPFSNCANPKPPFPRCLPCRSVNITAARGGRAATEHTGRPVFHVPGRGPGARGPFGGARVRARGVVGSSRQHRSVFHWR</sequence>
<evidence type="ECO:0000313" key="2">
    <source>
        <dbReference type="EMBL" id="KAJ8414043.1"/>
    </source>
</evidence>
<keyword evidence="3" id="KW-1185">Reference proteome</keyword>
<dbReference type="Proteomes" id="UP001221898">
    <property type="component" value="Unassembled WGS sequence"/>
</dbReference>